<reference evidence="6" key="1">
    <citation type="journal article" date="2020" name="bioRxiv">
        <title>Comparative genomics of Chlamydomonas.</title>
        <authorList>
            <person name="Craig R.J."/>
            <person name="Hasan A.R."/>
            <person name="Ness R.W."/>
            <person name="Keightley P.D."/>
        </authorList>
    </citation>
    <scope>NUCLEOTIDE SEQUENCE</scope>
    <source>
        <strain evidence="6">SAG 7.73</strain>
    </source>
</reference>
<evidence type="ECO:0000313" key="6">
    <source>
        <dbReference type="EMBL" id="KAG2434300.1"/>
    </source>
</evidence>
<protein>
    <submittedName>
        <fullName evidence="6">Uncharacterized protein</fullName>
    </submittedName>
</protein>
<feature type="compositionally biased region" description="Low complexity" evidence="5">
    <location>
        <begin position="1"/>
        <end position="33"/>
    </location>
</feature>
<proteinExistence type="predicted"/>
<keyword evidence="4" id="KW-0802">TPR repeat</keyword>
<dbReference type="Gene3D" id="3.40.50.300">
    <property type="entry name" value="P-loop containing nucleotide triphosphate hydrolases"/>
    <property type="match status" value="1"/>
</dbReference>
<organism evidence="6 7">
    <name type="scientific">Chlamydomonas incerta</name>
    <dbReference type="NCBI Taxonomy" id="51695"/>
    <lineage>
        <taxon>Eukaryota</taxon>
        <taxon>Viridiplantae</taxon>
        <taxon>Chlorophyta</taxon>
        <taxon>core chlorophytes</taxon>
        <taxon>Chlorophyceae</taxon>
        <taxon>CS clade</taxon>
        <taxon>Chlamydomonadales</taxon>
        <taxon>Chlamydomonadaceae</taxon>
        <taxon>Chlamydomonas</taxon>
    </lineage>
</organism>
<keyword evidence="2" id="KW-0963">Cytoplasm</keyword>
<feature type="compositionally biased region" description="Acidic residues" evidence="5">
    <location>
        <begin position="1115"/>
        <end position="1124"/>
    </location>
</feature>
<feature type="compositionally biased region" description="Low complexity" evidence="5">
    <location>
        <begin position="158"/>
        <end position="176"/>
    </location>
</feature>
<dbReference type="InterPro" id="IPR027417">
    <property type="entry name" value="P-loop_NTPase"/>
</dbReference>
<evidence type="ECO:0000313" key="7">
    <source>
        <dbReference type="Proteomes" id="UP000650467"/>
    </source>
</evidence>
<dbReference type="Proteomes" id="UP000650467">
    <property type="component" value="Unassembled WGS sequence"/>
</dbReference>
<dbReference type="InterPro" id="IPR002151">
    <property type="entry name" value="Kinesin_light"/>
</dbReference>
<dbReference type="GO" id="GO:0005737">
    <property type="term" value="C:cytoplasm"/>
    <property type="evidence" value="ECO:0007669"/>
    <property type="project" value="UniProtKB-SubCell"/>
</dbReference>
<sequence>MGCGSSIPAQPSVAAQPAANPASQNAQPAKPSPRTQASPAVKALEEKPVVNWTQEDVSGWFASLPPELQKHKAPLLPADGKGVAKWTEEDLVSKGIATDDAARLVAFRNLAVGRAPTAAAAAAAAAADGSQGPAPGTTAALGPLPALPQKAPTPAPAEAPAAAGGAAPAGAAPVAAQQKRQQEAQVDNKSLTMRVLQGIDPTRIEVAAVGPKLPFPGNVAAQLLVRLLERLSAPDTAAAAAGVKGRLLWERPVALLDVLLSCVQELPPPAYKRIAVDLCEVLEDLLSYVDAYGGAAGLPALLDPAGGEQQHFAGLLEALEGSRKAAMAALGVDSDVRLQGLQPCGRVWLPHAHAAAPLRARGVLVVALGGAQDAVERARPDAMDGAAAARELVVRAGGLAAVAADRGALEAVLGALGDCGPAVGLEEAAALLACRGAGSAAAGRPAPQSAIRRHDLALFWARHCSAAETQVPWRVWWEAFPAKLGEGGAGAVPAGEVGAIAELVSSDSARTNFRINVEERNKGTVSVYELDEAFPPAAGEAGEAASLVELVRAAVEGPGSVKHRTMGGRCLLPPLPSGYVGREEEAAALEAALGAEPDAAAAAPPGSGCVVLLGGGGAGKSTLAADLGWRLKAAGKLIGGALWVDLRGAGSAGEVDARFAAALGMETEMYGPPLRVVDAIRLATSYGGHAVGVLVVVDHAEDALAAPDAAEALRNILSKVALTAPGARMLVCSRVALGPLPAAAPGEAGHAAKGPAEFELPERDVEPLAPADSVRLVRGVAAHLGEGEAARVAEACRGVPLALLVVAHALAAGRLTLEDVIKAATKELSAADPTAAAVVLAFGSLKPATQALLGQLALLRTAFSDAAAAAVLGVPPSRARGILAGLGRQGLVWRPSSRTFALHSLLRAAAGAAAAAGGQQTATEARLVARVLGQLREWSEGYNTKCWRLGLVAAREEYAHLTLGLELLASPSSGAWSVPQAVSAFNAPLPHFARAAGLPARLGAVCENLLKKIDASPTKATPEHQLAVAKLQFITARLKRDAKAAEADARASHEARSRLLGPDHPDAVSSLEATAEAVYRQAGRAAEAEALFKQAHTLRQKLAAARGGGGGADGEGQEDEDEDPQAAISAAGLGDCLRLRGQWEEAEAAYNDAVGLRRRRLGDYHPDAANALAGLADNVKGEGRFSQAEPLYRQVRRRGAGVVCGGSM</sequence>
<dbReference type="EMBL" id="JAEHOC010000017">
    <property type="protein sequence ID" value="KAG2434300.1"/>
    <property type="molecule type" value="Genomic_DNA"/>
</dbReference>
<comment type="subcellular location">
    <subcellularLocation>
        <location evidence="1">Cytoplasm</location>
    </subcellularLocation>
</comment>
<evidence type="ECO:0000256" key="2">
    <source>
        <dbReference type="ARBA" id="ARBA00022490"/>
    </source>
</evidence>
<evidence type="ECO:0000256" key="5">
    <source>
        <dbReference type="SAM" id="MobiDB-lite"/>
    </source>
</evidence>
<dbReference type="OrthoDB" id="539810at2759"/>
<dbReference type="Pfam" id="PF13424">
    <property type="entry name" value="TPR_12"/>
    <property type="match status" value="2"/>
</dbReference>
<gene>
    <name evidence="6" type="ORF">HXX76_008023</name>
</gene>
<accession>A0A835TA31</accession>
<feature type="region of interest" description="Disordered" evidence="5">
    <location>
        <begin position="1"/>
        <end position="41"/>
    </location>
</feature>
<keyword evidence="3" id="KW-0677">Repeat</keyword>
<feature type="region of interest" description="Disordered" evidence="5">
    <location>
        <begin position="1045"/>
        <end position="1064"/>
    </location>
</feature>
<dbReference type="PANTHER" id="PTHR45783">
    <property type="entry name" value="KINESIN LIGHT CHAIN"/>
    <property type="match status" value="1"/>
</dbReference>
<keyword evidence="7" id="KW-1185">Reference proteome</keyword>
<feature type="region of interest" description="Disordered" evidence="5">
    <location>
        <begin position="1103"/>
        <end position="1124"/>
    </location>
</feature>
<comment type="caution">
    <text evidence="6">The sequence shown here is derived from an EMBL/GenBank/DDBJ whole genome shotgun (WGS) entry which is preliminary data.</text>
</comment>
<dbReference type="GO" id="GO:0019894">
    <property type="term" value="F:kinesin binding"/>
    <property type="evidence" value="ECO:0007669"/>
    <property type="project" value="TreeGrafter"/>
</dbReference>
<dbReference type="PANTHER" id="PTHR45783:SF3">
    <property type="entry name" value="KINESIN LIGHT CHAIN"/>
    <property type="match status" value="1"/>
</dbReference>
<dbReference type="GO" id="GO:0007018">
    <property type="term" value="P:microtubule-based movement"/>
    <property type="evidence" value="ECO:0007669"/>
    <property type="project" value="TreeGrafter"/>
</dbReference>
<dbReference type="GO" id="GO:0005871">
    <property type="term" value="C:kinesin complex"/>
    <property type="evidence" value="ECO:0007669"/>
    <property type="project" value="InterPro"/>
</dbReference>
<evidence type="ECO:0000256" key="1">
    <source>
        <dbReference type="ARBA" id="ARBA00004496"/>
    </source>
</evidence>
<dbReference type="AlphaFoldDB" id="A0A835TA31"/>
<name>A0A835TA31_CHLIN</name>
<evidence type="ECO:0000256" key="4">
    <source>
        <dbReference type="ARBA" id="ARBA00022803"/>
    </source>
</evidence>
<dbReference type="SUPFAM" id="SSF52540">
    <property type="entry name" value="P-loop containing nucleoside triphosphate hydrolases"/>
    <property type="match status" value="1"/>
</dbReference>
<evidence type="ECO:0000256" key="3">
    <source>
        <dbReference type="ARBA" id="ARBA00022737"/>
    </source>
</evidence>
<feature type="region of interest" description="Disordered" evidence="5">
    <location>
        <begin position="128"/>
        <end position="187"/>
    </location>
</feature>
<dbReference type="SUPFAM" id="SSF48452">
    <property type="entry name" value="TPR-like"/>
    <property type="match status" value="1"/>
</dbReference>
<dbReference type="InterPro" id="IPR011990">
    <property type="entry name" value="TPR-like_helical_dom_sf"/>
</dbReference>
<dbReference type="Gene3D" id="1.25.40.10">
    <property type="entry name" value="Tetratricopeptide repeat domain"/>
    <property type="match status" value="1"/>
</dbReference>